<sequence length="849" mass="96610">MSKIINTIKRAAYAALAFQFVCYAAYAADISDNISEADILVLDEVDVVESYKELNKSGRTEIPREYIENLPKGNANITDLLRMAPSVQFNESYRSSLTGGEIAPEELSISGGKPYENLFLVDGMNNTSILNPADFSPYDTDSIGGYSQKIFLDSSIVEKMTVYDSNVPASFSGFMGGVVDIKTRMPEKEFSGGVSYRTTRSEWAEIIVDGTLEDKYKFENSENSFKQPRFEKHFVNFYVDVPVTENTGFLIFYSRNESTIPLKFFDGWKEQSRVSENVFFKGVHNIDGGRYLEFSLSYMPYEGIYFTPNTLNSEFTIESGGFAGVAKYVREEGENKLSVSVDAASTESSKTAPNELKAWIASGSKPWGYLVETEIGNDGNPDNITSGVSREGGYGTVEQEEKALNLKLDHAIGSYRFGGEHLLSYGAVYSFISGRYYRPEDAYSYSGARLSADVVCNGDTGTCVDGEQYFYKRSITPATDVDADINEYSFYVQDDWTAGKFNLRIGLRLSYDDYMENANIAPRTRLQYDLFNNDNTVFSVGYNRYYSGNLLYNKLREGIAPSYEERRSTYQNQLLEWGETTDGGDIKHNFANLETPYTDEYATAVDQSLFGGVLSLQYIQRETKDAFARMKTETQADGYKHYFLTNNGRSKYRSVQVKWNKFWKNHSFMANAMWHESETSNKTYDSDDLEDMDDEILYKGKLIKRYDKPKDNYNRPIVANIAYTGKFFDRLVISPVFNFRGAYRQVVLTDDAYPAGTTGEDDPITGDPVYKYVEKYEEEKFDVSYTLDCAVSWVQPLKRKQKLTFTVEVYNVFNSKNEIGKSDDRTDTTEYKNEYEIGRQFWAGVAYEF</sequence>
<evidence type="ECO:0000256" key="6">
    <source>
        <dbReference type="ARBA" id="ARBA00023237"/>
    </source>
</evidence>
<evidence type="ECO:0000256" key="7">
    <source>
        <dbReference type="PROSITE-ProRule" id="PRU01360"/>
    </source>
</evidence>
<feature type="signal peptide" evidence="8">
    <location>
        <begin position="1"/>
        <end position="27"/>
    </location>
</feature>
<evidence type="ECO:0000256" key="1">
    <source>
        <dbReference type="ARBA" id="ARBA00004571"/>
    </source>
</evidence>
<comment type="subcellular location">
    <subcellularLocation>
        <location evidence="1 7">Cell outer membrane</location>
        <topology evidence="1 7">Multi-pass membrane protein</topology>
    </subcellularLocation>
</comment>
<organism evidence="9 10">
    <name type="scientific">Geovibrio thiophilus</name>
    <dbReference type="NCBI Taxonomy" id="139438"/>
    <lineage>
        <taxon>Bacteria</taxon>
        <taxon>Pseudomonadati</taxon>
        <taxon>Deferribacterota</taxon>
        <taxon>Deferribacteres</taxon>
        <taxon>Deferribacterales</taxon>
        <taxon>Geovibrionaceae</taxon>
        <taxon>Geovibrio</taxon>
    </lineage>
</organism>
<dbReference type="InterPro" id="IPR037066">
    <property type="entry name" value="Plug_dom_sf"/>
</dbReference>
<keyword evidence="10" id="KW-1185">Reference proteome</keyword>
<evidence type="ECO:0000256" key="5">
    <source>
        <dbReference type="ARBA" id="ARBA00023136"/>
    </source>
</evidence>
<dbReference type="Gene3D" id="2.170.130.10">
    <property type="entry name" value="TonB-dependent receptor, plug domain"/>
    <property type="match status" value="1"/>
</dbReference>
<feature type="chain" id="PRO_5018728506" evidence="8">
    <location>
        <begin position="28"/>
        <end position="849"/>
    </location>
</feature>
<dbReference type="SUPFAM" id="SSF56935">
    <property type="entry name" value="Porins"/>
    <property type="match status" value="1"/>
</dbReference>
<keyword evidence="5 7" id="KW-0472">Membrane</keyword>
<dbReference type="GO" id="GO:0009279">
    <property type="term" value="C:cell outer membrane"/>
    <property type="evidence" value="ECO:0007669"/>
    <property type="project" value="UniProtKB-SubCell"/>
</dbReference>
<comment type="similarity">
    <text evidence="7">Belongs to the TonB-dependent receptor family.</text>
</comment>
<evidence type="ECO:0000313" key="10">
    <source>
        <dbReference type="Proteomes" id="UP000287502"/>
    </source>
</evidence>
<keyword evidence="4 7" id="KW-0812">Transmembrane</keyword>
<keyword evidence="2 7" id="KW-0813">Transport</keyword>
<dbReference type="InterPro" id="IPR039426">
    <property type="entry name" value="TonB-dep_rcpt-like"/>
</dbReference>
<keyword evidence="3 7" id="KW-1134">Transmembrane beta strand</keyword>
<dbReference type="PROSITE" id="PS52016">
    <property type="entry name" value="TONB_DEPENDENT_REC_3"/>
    <property type="match status" value="1"/>
</dbReference>
<accession>A0A3R5XYE6</accession>
<protein>
    <submittedName>
        <fullName evidence="9">Uncharacterized protein</fullName>
    </submittedName>
</protein>
<proteinExistence type="inferred from homology"/>
<dbReference type="RefSeq" id="WP_128467075.1">
    <property type="nucleotide sequence ID" value="NZ_CP035108.1"/>
</dbReference>
<keyword evidence="8" id="KW-0732">Signal</keyword>
<name>A0A3R5XYE6_9BACT</name>
<evidence type="ECO:0000313" key="9">
    <source>
        <dbReference type="EMBL" id="QAR33789.1"/>
    </source>
</evidence>
<dbReference type="OrthoDB" id="9766643at2"/>
<dbReference type="AlphaFoldDB" id="A0A3R5XYE6"/>
<dbReference type="InterPro" id="IPR036942">
    <property type="entry name" value="Beta-barrel_TonB_sf"/>
</dbReference>
<evidence type="ECO:0000256" key="2">
    <source>
        <dbReference type="ARBA" id="ARBA00022448"/>
    </source>
</evidence>
<gene>
    <name evidence="9" type="ORF">EP073_10345</name>
</gene>
<reference evidence="9 10" key="1">
    <citation type="submission" date="2019-01" db="EMBL/GenBank/DDBJ databases">
        <title>Geovibrio thiophilus DSM 11263, complete genome.</title>
        <authorList>
            <person name="Spring S."/>
            <person name="Bunk B."/>
            <person name="Sproer C."/>
        </authorList>
    </citation>
    <scope>NUCLEOTIDE SEQUENCE [LARGE SCALE GENOMIC DNA]</scope>
    <source>
        <strain evidence="9 10">DSM 11263</strain>
    </source>
</reference>
<dbReference type="Gene3D" id="2.40.170.20">
    <property type="entry name" value="TonB-dependent receptor, beta-barrel domain"/>
    <property type="match status" value="1"/>
</dbReference>
<dbReference type="Proteomes" id="UP000287502">
    <property type="component" value="Chromosome"/>
</dbReference>
<keyword evidence="6 7" id="KW-0998">Cell outer membrane</keyword>
<evidence type="ECO:0000256" key="4">
    <source>
        <dbReference type="ARBA" id="ARBA00022692"/>
    </source>
</evidence>
<evidence type="ECO:0000256" key="8">
    <source>
        <dbReference type="SAM" id="SignalP"/>
    </source>
</evidence>
<dbReference type="KEGG" id="gtl:EP073_10345"/>
<dbReference type="EMBL" id="CP035108">
    <property type="protein sequence ID" value="QAR33789.1"/>
    <property type="molecule type" value="Genomic_DNA"/>
</dbReference>
<evidence type="ECO:0000256" key="3">
    <source>
        <dbReference type="ARBA" id="ARBA00022452"/>
    </source>
</evidence>